<dbReference type="PANTHER" id="PTHR21145">
    <property type="entry name" value="CHORISMATE MUTASE"/>
    <property type="match status" value="1"/>
</dbReference>
<dbReference type="SUPFAM" id="SSF48600">
    <property type="entry name" value="Chorismate mutase II"/>
    <property type="match status" value="1"/>
</dbReference>
<dbReference type="GO" id="GO:0004106">
    <property type="term" value="F:chorismate mutase activity"/>
    <property type="evidence" value="ECO:0007669"/>
    <property type="project" value="UniProtKB-EC"/>
</dbReference>
<protein>
    <recommendedName>
        <fullName evidence="2">chorismate mutase</fullName>
        <ecNumber evidence="2">5.4.99.5</ecNumber>
    </recommendedName>
</protein>
<dbReference type="GO" id="GO:0009073">
    <property type="term" value="P:aromatic amino acid family biosynthetic process"/>
    <property type="evidence" value="ECO:0007669"/>
    <property type="project" value="InterPro"/>
</dbReference>
<comment type="caution">
    <text evidence="5">The sequence shown here is derived from an EMBL/GenBank/DDBJ whole genome shotgun (WGS) entry which is preliminary data.</text>
</comment>
<reference evidence="6" key="1">
    <citation type="submission" date="2017-03" db="EMBL/GenBank/DDBJ databases">
        <title>Phytopthora megakarya and P. palmivora, two closely related causual agents of cacao black pod achieved similar genome size and gene model numbers by different mechanisms.</title>
        <authorList>
            <person name="Ali S."/>
            <person name="Shao J."/>
            <person name="Larry D.J."/>
            <person name="Kronmiller B."/>
            <person name="Shen D."/>
            <person name="Strem M.D."/>
            <person name="Melnick R.L."/>
            <person name="Guiltinan M.J."/>
            <person name="Tyler B.M."/>
            <person name="Meinhardt L.W."/>
            <person name="Bailey B.A."/>
        </authorList>
    </citation>
    <scope>NUCLEOTIDE SEQUENCE [LARGE SCALE GENOMIC DNA]</scope>
    <source>
        <strain evidence="6">zdho120</strain>
    </source>
</reference>
<dbReference type="GO" id="GO:0046417">
    <property type="term" value="P:chorismate metabolic process"/>
    <property type="evidence" value="ECO:0007669"/>
    <property type="project" value="InterPro"/>
</dbReference>
<dbReference type="Gene3D" id="1.10.590.10">
    <property type="entry name" value="Chorismate mutase, AroQ class superfamily, eukaryotic"/>
    <property type="match status" value="1"/>
</dbReference>
<evidence type="ECO:0000313" key="5">
    <source>
        <dbReference type="EMBL" id="OWZ00925.1"/>
    </source>
</evidence>
<dbReference type="PANTHER" id="PTHR21145:SF12">
    <property type="entry name" value="CHORISMATE MUTASE"/>
    <property type="match status" value="1"/>
</dbReference>
<dbReference type="InterPro" id="IPR037039">
    <property type="entry name" value="CM_AroQ_sf_eucaryotic"/>
</dbReference>
<evidence type="ECO:0000256" key="4">
    <source>
        <dbReference type="ARBA" id="ARBA00023235"/>
    </source>
</evidence>
<evidence type="ECO:0000256" key="1">
    <source>
        <dbReference type="ARBA" id="ARBA00004496"/>
    </source>
</evidence>
<gene>
    <name evidence="5" type="ORF">PHMEG_00027784</name>
</gene>
<proteinExistence type="predicted"/>
<accession>A0A225V6F3</accession>
<dbReference type="Proteomes" id="UP000198211">
    <property type="component" value="Unassembled WGS sequence"/>
</dbReference>
<dbReference type="OrthoDB" id="191918at2759"/>
<dbReference type="STRING" id="4795.A0A225V6F3"/>
<dbReference type="AlphaFoldDB" id="A0A225V6F3"/>
<dbReference type="EC" id="5.4.99.5" evidence="2"/>
<evidence type="ECO:0000256" key="3">
    <source>
        <dbReference type="ARBA" id="ARBA00022490"/>
    </source>
</evidence>
<sequence length="110" mass="12256">MKVPGFDSIRGEGGCCSKRIHFGKFIAEVKFQAETERYTKLILANDMDGIIEALTNVAVEQKVLERVKLKAPTSFIRFVIVSKDYPAATGKDKSYSITEMKNEVSSCSML</sequence>
<evidence type="ECO:0000313" key="6">
    <source>
        <dbReference type="Proteomes" id="UP000198211"/>
    </source>
</evidence>
<keyword evidence="4" id="KW-0413">Isomerase</keyword>
<keyword evidence="6" id="KW-1185">Reference proteome</keyword>
<dbReference type="InterPro" id="IPR008238">
    <property type="entry name" value="Chorismate_mutase_AroQ_euk"/>
</dbReference>
<evidence type="ECO:0000256" key="2">
    <source>
        <dbReference type="ARBA" id="ARBA00012404"/>
    </source>
</evidence>
<keyword evidence="3" id="KW-0963">Cytoplasm</keyword>
<comment type="subcellular location">
    <subcellularLocation>
        <location evidence="1">Cytoplasm</location>
    </subcellularLocation>
</comment>
<dbReference type="EMBL" id="NBNE01007228">
    <property type="protein sequence ID" value="OWZ00925.1"/>
    <property type="molecule type" value="Genomic_DNA"/>
</dbReference>
<dbReference type="GO" id="GO:0005737">
    <property type="term" value="C:cytoplasm"/>
    <property type="evidence" value="ECO:0007669"/>
    <property type="project" value="UniProtKB-SubCell"/>
</dbReference>
<dbReference type="InterPro" id="IPR036263">
    <property type="entry name" value="Chorismate_II_sf"/>
</dbReference>
<name>A0A225V6F3_9STRA</name>
<dbReference type="UniPathway" id="UPA00120">
    <property type="reaction ID" value="UER00203"/>
</dbReference>
<organism evidence="5 6">
    <name type="scientific">Phytophthora megakarya</name>
    <dbReference type="NCBI Taxonomy" id="4795"/>
    <lineage>
        <taxon>Eukaryota</taxon>
        <taxon>Sar</taxon>
        <taxon>Stramenopiles</taxon>
        <taxon>Oomycota</taxon>
        <taxon>Peronosporomycetes</taxon>
        <taxon>Peronosporales</taxon>
        <taxon>Peronosporaceae</taxon>
        <taxon>Phytophthora</taxon>
    </lineage>
</organism>